<sequence length="460" mass="50152">MNLANSRTLICALKFRAFFTSTLFEFTIYLYRCTSGVRRRYKRIAYEQFFPHELMTCMIHRDKPSGLHSTGRLTFTGKRCCFHHLAFQSCAQICESALFMSSSDSRVHHPSHEIPKFSSSERSPGKKKKKLKQVPFVADGMCGDTDDPEDPWPQQLNSGGIRDDPPFSQLPYAPRCGLALRPDAAAAGDGHQSGSDATPPRLKRSANTFVGPPLASPIKWPYSNPLMGLDDRPATSKDNSPTKNEANRRLHVAKDELRKSPYSAPHQAVKPLYYGAYLTLNQGGAHRVQHTTRPDASLGGDTSLSLHPADSCISPSLNSSPNRTGNRRPPSHHSSMGTGQSVCPSKYLFRETSPLTPSQCHVSPVESPNSHSSSLHGRESSDESAGQSGDETDVFEDALSMMRFSYCASPIGFKAHRKSIQGTSSSLPPPSCLSSSAASINVPTRATGSQKVDPAGTTSR</sequence>
<feature type="compositionally biased region" description="Polar residues" evidence="1">
    <location>
        <begin position="332"/>
        <end position="342"/>
    </location>
</feature>
<feature type="region of interest" description="Disordered" evidence="1">
    <location>
        <begin position="419"/>
        <end position="460"/>
    </location>
</feature>
<feature type="region of interest" description="Disordered" evidence="1">
    <location>
        <begin position="184"/>
        <end position="264"/>
    </location>
</feature>
<name>A0A0L6V4V2_9BASI</name>
<dbReference type="EMBL" id="LAVV01007490">
    <property type="protein sequence ID" value="KNZ55759.1"/>
    <property type="molecule type" value="Genomic_DNA"/>
</dbReference>
<dbReference type="VEuPathDB" id="FungiDB:VP01_258g1"/>
<dbReference type="AlphaFoldDB" id="A0A0L6V4V2"/>
<feature type="compositionally biased region" description="Polar residues" evidence="1">
    <location>
        <begin position="441"/>
        <end position="460"/>
    </location>
</feature>
<feature type="compositionally biased region" description="Polar residues" evidence="1">
    <location>
        <begin position="313"/>
        <end position="324"/>
    </location>
</feature>
<proteinExistence type="predicted"/>
<dbReference type="Proteomes" id="UP000037035">
    <property type="component" value="Unassembled WGS sequence"/>
</dbReference>
<reference evidence="2 3" key="1">
    <citation type="submission" date="2015-08" db="EMBL/GenBank/DDBJ databases">
        <title>Next Generation Sequencing and Analysis of the Genome of Puccinia sorghi L Schw, the Causal Agent of Maize Common Rust.</title>
        <authorList>
            <person name="Rochi L."/>
            <person name="Burguener G."/>
            <person name="Darino M."/>
            <person name="Turjanski A."/>
            <person name="Kreff E."/>
            <person name="Dieguez M.J."/>
            <person name="Sacco F."/>
        </authorList>
    </citation>
    <scope>NUCLEOTIDE SEQUENCE [LARGE SCALE GENOMIC DNA]</scope>
    <source>
        <strain evidence="2 3">RO10H11247</strain>
    </source>
</reference>
<feature type="region of interest" description="Disordered" evidence="1">
    <location>
        <begin position="110"/>
        <end position="167"/>
    </location>
</feature>
<keyword evidence="3" id="KW-1185">Reference proteome</keyword>
<gene>
    <name evidence="2" type="ORF">VP01_258g1</name>
</gene>
<feature type="compositionally biased region" description="Low complexity" evidence="1">
    <location>
        <begin position="361"/>
        <end position="375"/>
    </location>
</feature>
<accession>A0A0L6V4V2</accession>
<protein>
    <submittedName>
        <fullName evidence="2">Uncharacterized protein</fullName>
    </submittedName>
</protein>
<comment type="caution">
    <text evidence="2">The sequence shown here is derived from an EMBL/GenBank/DDBJ whole genome shotgun (WGS) entry which is preliminary data.</text>
</comment>
<evidence type="ECO:0000313" key="2">
    <source>
        <dbReference type="EMBL" id="KNZ55759.1"/>
    </source>
</evidence>
<evidence type="ECO:0000256" key="1">
    <source>
        <dbReference type="SAM" id="MobiDB-lite"/>
    </source>
</evidence>
<feature type="compositionally biased region" description="Basic and acidic residues" evidence="1">
    <location>
        <begin position="245"/>
        <end position="259"/>
    </location>
</feature>
<organism evidence="2 3">
    <name type="scientific">Puccinia sorghi</name>
    <dbReference type="NCBI Taxonomy" id="27349"/>
    <lineage>
        <taxon>Eukaryota</taxon>
        <taxon>Fungi</taxon>
        <taxon>Dikarya</taxon>
        <taxon>Basidiomycota</taxon>
        <taxon>Pucciniomycotina</taxon>
        <taxon>Pucciniomycetes</taxon>
        <taxon>Pucciniales</taxon>
        <taxon>Pucciniaceae</taxon>
        <taxon>Puccinia</taxon>
    </lineage>
</organism>
<feature type="region of interest" description="Disordered" evidence="1">
    <location>
        <begin position="285"/>
        <end position="342"/>
    </location>
</feature>
<feature type="region of interest" description="Disordered" evidence="1">
    <location>
        <begin position="354"/>
        <end position="390"/>
    </location>
</feature>
<evidence type="ECO:0000313" key="3">
    <source>
        <dbReference type="Proteomes" id="UP000037035"/>
    </source>
</evidence>